<keyword evidence="1" id="KW-0378">Hydrolase</keyword>
<organism evidence="1 2">
    <name type="scientific">Pararhizobium capsulatum DSM 1112</name>
    <dbReference type="NCBI Taxonomy" id="1121113"/>
    <lineage>
        <taxon>Bacteria</taxon>
        <taxon>Pseudomonadati</taxon>
        <taxon>Pseudomonadota</taxon>
        <taxon>Alphaproteobacteria</taxon>
        <taxon>Hyphomicrobiales</taxon>
        <taxon>Rhizobiaceae</taxon>
        <taxon>Rhizobium/Agrobacterium group</taxon>
        <taxon>Pararhizobium</taxon>
    </lineage>
</organism>
<dbReference type="Proteomes" id="UP001230207">
    <property type="component" value="Unassembled WGS sequence"/>
</dbReference>
<keyword evidence="2" id="KW-1185">Reference proteome</keyword>
<protein>
    <submittedName>
        <fullName evidence="1">Alpha/beta hydrolase family esterase</fullName>
    </submittedName>
</protein>
<gene>
    <name evidence="1" type="ORF">QO002_001679</name>
</gene>
<sequence length="188" mass="20489">MSDIIILPGIGGSGESHWQTRWEKENPAMTRFAPSDWENPDLADWITALEKAVRKATHPPVLVAHSLACLLVTYWQAGSETPVAGAFLVAVPDPSSEAFPKAAASFSDPPIGRLRMPSLVVASSDDPYGTPEYSRMRAREWGSGLIEIGPAGHINGQSGLKGWREGLNLLTAFRAGIEEDRGNHRYKR</sequence>
<proteinExistence type="predicted"/>
<comment type="caution">
    <text evidence="1">The sequence shown here is derived from an EMBL/GenBank/DDBJ whole genome shotgun (WGS) entry which is preliminary data.</text>
</comment>
<dbReference type="GO" id="GO:0016787">
    <property type="term" value="F:hydrolase activity"/>
    <property type="evidence" value="ECO:0007669"/>
    <property type="project" value="UniProtKB-KW"/>
</dbReference>
<dbReference type="Gene3D" id="3.40.50.1820">
    <property type="entry name" value="alpha/beta hydrolase"/>
    <property type="match status" value="1"/>
</dbReference>
<evidence type="ECO:0000313" key="2">
    <source>
        <dbReference type="Proteomes" id="UP001230207"/>
    </source>
</evidence>
<dbReference type="InterPro" id="IPR029058">
    <property type="entry name" value="AB_hydrolase_fold"/>
</dbReference>
<dbReference type="InterPro" id="IPR010662">
    <property type="entry name" value="RBBP9/YdeN"/>
</dbReference>
<name>A0ABU0BMR0_9HYPH</name>
<dbReference type="EMBL" id="JAUSVF010000001">
    <property type="protein sequence ID" value="MDQ0319541.1"/>
    <property type="molecule type" value="Genomic_DNA"/>
</dbReference>
<accession>A0ABU0BMR0</accession>
<dbReference type="Pfam" id="PF06821">
    <property type="entry name" value="Ser_hydrolase"/>
    <property type="match status" value="1"/>
</dbReference>
<reference evidence="1 2" key="1">
    <citation type="submission" date="2023-07" db="EMBL/GenBank/DDBJ databases">
        <title>Genomic Encyclopedia of Type Strains, Phase IV (KMG-IV): sequencing the most valuable type-strain genomes for metagenomic binning, comparative biology and taxonomic classification.</title>
        <authorList>
            <person name="Goeker M."/>
        </authorList>
    </citation>
    <scope>NUCLEOTIDE SEQUENCE [LARGE SCALE GENOMIC DNA]</scope>
    <source>
        <strain evidence="1 2">DSM 1112</strain>
    </source>
</reference>
<dbReference type="SUPFAM" id="SSF53474">
    <property type="entry name" value="alpha/beta-Hydrolases"/>
    <property type="match status" value="1"/>
</dbReference>
<evidence type="ECO:0000313" key="1">
    <source>
        <dbReference type="EMBL" id="MDQ0319541.1"/>
    </source>
</evidence>
<dbReference type="RefSeq" id="WP_307228535.1">
    <property type="nucleotide sequence ID" value="NZ_JAUSVF010000001.1"/>
</dbReference>